<evidence type="ECO:0000313" key="15">
    <source>
        <dbReference type="EMBL" id="CAF4418924.1"/>
    </source>
</evidence>
<evidence type="ECO:0000313" key="13">
    <source>
        <dbReference type="EMBL" id="CAF1557639.1"/>
    </source>
</evidence>
<evidence type="ECO:0000256" key="5">
    <source>
        <dbReference type="ARBA" id="ARBA00022676"/>
    </source>
</evidence>
<gene>
    <name evidence="13" type="ORF">GPM918_LOCUS39574</name>
    <name evidence="12" type="ORF">OVA965_LOCUS18598</name>
    <name evidence="15" type="ORF">SRO942_LOCUS40457</name>
    <name evidence="14" type="ORF">TMI583_LOCUS18610</name>
</gene>
<comment type="similarity">
    <text evidence="2 10">Belongs to the Arg-specific ADP-ribosyltransferase family.</text>
</comment>
<dbReference type="EMBL" id="CAJNOK010009294">
    <property type="protein sequence ID" value="CAF1085944.1"/>
    <property type="molecule type" value="Genomic_DNA"/>
</dbReference>
<keyword evidence="5 10" id="KW-0328">Glycosyltransferase</keyword>
<evidence type="ECO:0000256" key="1">
    <source>
        <dbReference type="ARBA" id="ARBA00004613"/>
    </source>
</evidence>
<dbReference type="Proteomes" id="UP000663829">
    <property type="component" value="Unassembled WGS sequence"/>
</dbReference>
<accession>A0A815XHI4</accession>
<dbReference type="GO" id="GO:0016779">
    <property type="term" value="F:nucleotidyltransferase activity"/>
    <property type="evidence" value="ECO:0007669"/>
    <property type="project" value="UniProtKB-KW"/>
</dbReference>
<dbReference type="GO" id="GO:0106274">
    <property type="term" value="F:NAD+-protein-arginine ADP-ribosyltransferase activity"/>
    <property type="evidence" value="ECO:0007669"/>
    <property type="project" value="UniProtKB-EC"/>
</dbReference>
<reference evidence="13" key="1">
    <citation type="submission" date="2021-02" db="EMBL/GenBank/DDBJ databases">
        <authorList>
            <person name="Nowell W R."/>
        </authorList>
    </citation>
    <scope>NUCLEOTIDE SEQUENCE</scope>
</reference>
<evidence type="ECO:0000256" key="11">
    <source>
        <dbReference type="SAM" id="MobiDB-lite"/>
    </source>
</evidence>
<dbReference type="EMBL" id="CAJOBA010009311">
    <property type="protein sequence ID" value="CAF3848400.1"/>
    <property type="molecule type" value="Genomic_DNA"/>
</dbReference>
<dbReference type="EMBL" id="CAJOBC010093675">
    <property type="protein sequence ID" value="CAF4418924.1"/>
    <property type="molecule type" value="Genomic_DNA"/>
</dbReference>
<proteinExistence type="inferred from homology"/>
<keyword evidence="8" id="KW-0843">Virulence</keyword>
<dbReference type="Proteomes" id="UP000677228">
    <property type="component" value="Unassembled WGS sequence"/>
</dbReference>
<evidence type="ECO:0000313" key="16">
    <source>
        <dbReference type="Proteomes" id="UP000663829"/>
    </source>
</evidence>
<dbReference type="PANTHER" id="PTHR10339:SF25">
    <property type="entry name" value="SECRETED EXOENZYME S"/>
    <property type="match status" value="1"/>
</dbReference>
<dbReference type="EMBL" id="CAJNOQ010027955">
    <property type="protein sequence ID" value="CAF1557639.1"/>
    <property type="molecule type" value="Genomic_DNA"/>
</dbReference>
<dbReference type="AlphaFoldDB" id="A0A815XHI4"/>
<keyword evidence="4" id="KW-0800">Toxin</keyword>
<keyword evidence="7" id="KW-0548">Nucleotidyltransferase</keyword>
<keyword evidence="10" id="KW-0520">NAD</keyword>
<protein>
    <recommendedName>
        <fullName evidence="10">NAD(P)(+)--arginine ADP-ribosyltransferase</fullName>
        <ecNumber evidence="10">2.4.2.31</ecNumber>
    </recommendedName>
    <alternativeName>
        <fullName evidence="10">Mono(ADP-ribosyl)transferase</fullName>
    </alternativeName>
</protein>
<dbReference type="GO" id="GO:0003950">
    <property type="term" value="F:NAD+ poly-ADP-ribosyltransferase activity"/>
    <property type="evidence" value="ECO:0007669"/>
    <property type="project" value="TreeGrafter"/>
</dbReference>
<dbReference type="GO" id="GO:0005576">
    <property type="term" value="C:extracellular region"/>
    <property type="evidence" value="ECO:0007669"/>
    <property type="project" value="UniProtKB-SubCell"/>
</dbReference>
<evidence type="ECO:0000313" key="14">
    <source>
        <dbReference type="EMBL" id="CAF3848400.1"/>
    </source>
</evidence>
<sequence length="384" mass="43150">MSNRYTDVDTSSKSLPPAYGYLSTELKPLHIACEPLLKLIPNLERYVKIAKQYCPKQCPIGTTITHDEIAAIYLYTMEMNDQSFYRYLNRTLRSEDRAQLIPYFGYLKLLDTALNKLPSVKQTLWRGVANDVSQSYKKGKEIIWWSVNSCSSDLAMIKKFIGDHNSTLFSIDCKNGKLVSCYSAFPIENEIILMPGTCLQVESDALHHQGGLCVVHLKETGEDNNNHTSSPIVDWNKNRKTPKESSPITQNHDKTSVANRPIQVVNVTDFDMGDDDNIGFTFPTNKMLPDICRFPGMTISQNSGITSYGDDVGGNTFPFFDHNPHGMMLNGLRFSGNNVGGSVSNSSIRDWTNSDGTTGTTRMTTFPNGYHYSSHYSSHDKKRF</sequence>
<dbReference type="SUPFAM" id="SSF56399">
    <property type="entry name" value="ADP-ribosylation"/>
    <property type="match status" value="1"/>
</dbReference>
<dbReference type="InterPro" id="IPR000768">
    <property type="entry name" value="ART"/>
</dbReference>
<evidence type="ECO:0000256" key="4">
    <source>
        <dbReference type="ARBA" id="ARBA00022656"/>
    </source>
</evidence>
<evidence type="ECO:0000256" key="2">
    <source>
        <dbReference type="ARBA" id="ARBA00009558"/>
    </source>
</evidence>
<evidence type="ECO:0000256" key="6">
    <source>
        <dbReference type="ARBA" id="ARBA00022679"/>
    </source>
</evidence>
<dbReference type="Proteomes" id="UP000681722">
    <property type="component" value="Unassembled WGS sequence"/>
</dbReference>
<dbReference type="Proteomes" id="UP000682733">
    <property type="component" value="Unassembled WGS sequence"/>
</dbReference>
<organism evidence="13 16">
    <name type="scientific">Didymodactylos carnosus</name>
    <dbReference type="NCBI Taxonomy" id="1234261"/>
    <lineage>
        <taxon>Eukaryota</taxon>
        <taxon>Metazoa</taxon>
        <taxon>Spiralia</taxon>
        <taxon>Gnathifera</taxon>
        <taxon>Rotifera</taxon>
        <taxon>Eurotatoria</taxon>
        <taxon>Bdelloidea</taxon>
        <taxon>Philodinida</taxon>
        <taxon>Philodinidae</taxon>
        <taxon>Didymodactylos</taxon>
    </lineage>
</organism>
<evidence type="ECO:0000256" key="9">
    <source>
        <dbReference type="ARBA" id="ARBA00047597"/>
    </source>
</evidence>
<dbReference type="Pfam" id="PF01129">
    <property type="entry name" value="ART"/>
    <property type="match status" value="1"/>
</dbReference>
<comment type="catalytic activity">
    <reaction evidence="9 10">
        <text>L-arginyl-[protein] + NAD(+) = N(omega)-(ADP-D-ribosyl)-L-arginyl-[protein] + nicotinamide + H(+)</text>
        <dbReference type="Rhea" id="RHEA:19149"/>
        <dbReference type="Rhea" id="RHEA-COMP:10532"/>
        <dbReference type="Rhea" id="RHEA-COMP:15087"/>
        <dbReference type="ChEBI" id="CHEBI:15378"/>
        <dbReference type="ChEBI" id="CHEBI:17154"/>
        <dbReference type="ChEBI" id="CHEBI:29965"/>
        <dbReference type="ChEBI" id="CHEBI:57540"/>
        <dbReference type="ChEBI" id="CHEBI:142554"/>
        <dbReference type="EC" id="2.4.2.31"/>
    </reaction>
</comment>
<comment type="subcellular location">
    <subcellularLocation>
        <location evidence="1">Secreted</location>
    </subcellularLocation>
</comment>
<keyword evidence="6 10" id="KW-0808">Transferase</keyword>
<evidence type="ECO:0000256" key="7">
    <source>
        <dbReference type="ARBA" id="ARBA00022695"/>
    </source>
</evidence>
<dbReference type="PROSITE" id="PS51996">
    <property type="entry name" value="TR_MART"/>
    <property type="match status" value="1"/>
</dbReference>
<dbReference type="InterPro" id="IPR050999">
    <property type="entry name" value="ADP-ribosyltransferase_ARG"/>
</dbReference>
<dbReference type="PANTHER" id="PTHR10339">
    <property type="entry name" value="ADP-RIBOSYLTRANSFERASE"/>
    <property type="match status" value="1"/>
</dbReference>
<keyword evidence="16" id="KW-1185">Reference proteome</keyword>
<comment type="caution">
    <text evidence="13">The sequence shown here is derived from an EMBL/GenBank/DDBJ whole genome shotgun (WGS) entry which is preliminary data.</text>
</comment>
<name>A0A815XHI4_9BILA</name>
<dbReference type="EC" id="2.4.2.31" evidence="10"/>
<evidence type="ECO:0000256" key="10">
    <source>
        <dbReference type="RuleBase" id="RU361228"/>
    </source>
</evidence>
<evidence type="ECO:0000256" key="8">
    <source>
        <dbReference type="ARBA" id="ARBA00023026"/>
    </source>
</evidence>
<feature type="region of interest" description="Disordered" evidence="11">
    <location>
        <begin position="224"/>
        <end position="254"/>
    </location>
</feature>
<evidence type="ECO:0000313" key="12">
    <source>
        <dbReference type="EMBL" id="CAF1085944.1"/>
    </source>
</evidence>
<dbReference type="Gene3D" id="3.90.176.10">
    <property type="entry name" value="Toxin ADP-ribosyltransferase, Chain A, domain 1"/>
    <property type="match status" value="1"/>
</dbReference>
<evidence type="ECO:0000256" key="3">
    <source>
        <dbReference type="ARBA" id="ARBA00022525"/>
    </source>
</evidence>
<dbReference type="GO" id="GO:0090729">
    <property type="term" value="F:toxin activity"/>
    <property type="evidence" value="ECO:0007669"/>
    <property type="project" value="UniProtKB-KW"/>
</dbReference>
<keyword evidence="3" id="KW-0964">Secreted</keyword>
<dbReference type="OrthoDB" id="423533at2759"/>
<keyword evidence="10" id="KW-0521">NADP</keyword>